<organism evidence="4 5">
    <name type="scientific">Symmachiella macrocystis</name>
    <dbReference type="NCBI Taxonomy" id="2527985"/>
    <lineage>
        <taxon>Bacteria</taxon>
        <taxon>Pseudomonadati</taxon>
        <taxon>Planctomycetota</taxon>
        <taxon>Planctomycetia</taxon>
        <taxon>Planctomycetales</taxon>
        <taxon>Planctomycetaceae</taxon>
        <taxon>Symmachiella</taxon>
    </lineage>
</organism>
<feature type="domain" description="Ice-binding protein C-terminal" evidence="3">
    <location>
        <begin position="227"/>
        <end position="249"/>
    </location>
</feature>
<evidence type="ECO:0000313" key="4">
    <source>
        <dbReference type="EMBL" id="TWU14734.1"/>
    </source>
</evidence>
<feature type="signal peptide" evidence="2">
    <location>
        <begin position="1"/>
        <end position="25"/>
    </location>
</feature>
<evidence type="ECO:0000313" key="5">
    <source>
        <dbReference type="Proteomes" id="UP000320735"/>
    </source>
</evidence>
<gene>
    <name evidence="4" type="ORF">CA54_36030</name>
</gene>
<feature type="chain" id="PRO_5022972748" evidence="2">
    <location>
        <begin position="26"/>
        <end position="259"/>
    </location>
</feature>
<keyword evidence="2" id="KW-0732">Signal</keyword>
<feature type="transmembrane region" description="Helical" evidence="1">
    <location>
        <begin position="230"/>
        <end position="247"/>
    </location>
</feature>
<protein>
    <submittedName>
        <fullName evidence="4">PEP-CTERM motif protein</fullName>
    </submittedName>
</protein>
<name>A0A5C6BVK8_9PLAN</name>
<accession>A0A5C6BVK8</accession>
<evidence type="ECO:0000259" key="3">
    <source>
        <dbReference type="Pfam" id="PF07589"/>
    </source>
</evidence>
<evidence type="ECO:0000256" key="2">
    <source>
        <dbReference type="SAM" id="SignalP"/>
    </source>
</evidence>
<reference evidence="4 5" key="1">
    <citation type="submission" date="2019-02" db="EMBL/GenBank/DDBJ databases">
        <title>Deep-cultivation of Planctomycetes and their phenomic and genomic characterization uncovers novel biology.</title>
        <authorList>
            <person name="Wiegand S."/>
            <person name="Jogler M."/>
            <person name="Boedeker C."/>
            <person name="Pinto D."/>
            <person name="Vollmers J."/>
            <person name="Rivas-Marin E."/>
            <person name="Kohn T."/>
            <person name="Peeters S.H."/>
            <person name="Heuer A."/>
            <person name="Rast P."/>
            <person name="Oberbeckmann S."/>
            <person name="Bunk B."/>
            <person name="Jeske O."/>
            <person name="Meyerdierks A."/>
            <person name="Storesund J.E."/>
            <person name="Kallscheuer N."/>
            <person name="Luecker S."/>
            <person name="Lage O.M."/>
            <person name="Pohl T."/>
            <person name="Merkel B.J."/>
            <person name="Hornburger P."/>
            <person name="Mueller R.-W."/>
            <person name="Bruemmer F."/>
            <person name="Labrenz M."/>
            <person name="Spormann A.M."/>
            <person name="Op Den Camp H."/>
            <person name="Overmann J."/>
            <person name="Amann R."/>
            <person name="Jetten M.S.M."/>
            <person name="Mascher T."/>
            <person name="Medema M.H."/>
            <person name="Devos D.P."/>
            <person name="Kaster A.-K."/>
            <person name="Ovreas L."/>
            <person name="Rohde M."/>
            <person name="Galperin M.Y."/>
            <person name="Jogler C."/>
        </authorList>
    </citation>
    <scope>NUCLEOTIDE SEQUENCE [LARGE SCALE GENOMIC DNA]</scope>
    <source>
        <strain evidence="4 5">CA54</strain>
    </source>
</reference>
<dbReference type="Proteomes" id="UP000320735">
    <property type="component" value="Unassembled WGS sequence"/>
</dbReference>
<dbReference type="AlphaFoldDB" id="A0A5C6BVK8"/>
<evidence type="ECO:0000256" key="1">
    <source>
        <dbReference type="SAM" id="Phobius"/>
    </source>
</evidence>
<keyword evidence="1" id="KW-0472">Membrane</keyword>
<dbReference type="NCBIfam" id="TIGR02595">
    <property type="entry name" value="PEP_CTERM"/>
    <property type="match status" value="1"/>
</dbReference>
<proteinExistence type="predicted"/>
<keyword evidence="1" id="KW-0812">Transmembrane</keyword>
<dbReference type="EMBL" id="SJPP01000001">
    <property type="protein sequence ID" value="TWU14734.1"/>
    <property type="molecule type" value="Genomic_DNA"/>
</dbReference>
<sequence length="259" mass="26669" precursor="true">MSFFTRLLGVCGVICLLSSPSSVSANSFLFSGSDNGGMATGVMDIGIGTTTVANDTVVVKIQNTSPTTLINGTGVNASAITGFGFNLLDPEPGVFSWTLTAFEKNSNGVLNGTSTVIGGSSGAPSTNPWALDLDAGTGNLNFDYYPSTSPGSTSKGGIYNPDATSGFGGSPHYFSEAILRIQFDVPPLPVLDLNSSPFLRYQVVGNGGSLKLFGTPNDGPDPGPGVVPEPSSFVLFGLGAIGLGAFVRRRNQKLKTRIN</sequence>
<dbReference type="OrthoDB" id="9929385at2"/>
<keyword evidence="1" id="KW-1133">Transmembrane helix</keyword>
<dbReference type="InterPro" id="IPR013424">
    <property type="entry name" value="Ice-binding_C"/>
</dbReference>
<keyword evidence="5" id="KW-1185">Reference proteome</keyword>
<dbReference type="Pfam" id="PF07589">
    <property type="entry name" value="PEP-CTERM"/>
    <property type="match status" value="1"/>
</dbReference>
<dbReference type="RefSeq" id="WP_146372008.1">
    <property type="nucleotide sequence ID" value="NZ_SJPP01000001.1"/>
</dbReference>
<comment type="caution">
    <text evidence="4">The sequence shown here is derived from an EMBL/GenBank/DDBJ whole genome shotgun (WGS) entry which is preliminary data.</text>
</comment>